<dbReference type="RefSeq" id="XP_002772863.1">
    <property type="nucleotide sequence ID" value="XM_002772817.1"/>
</dbReference>
<feature type="non-terminal residue" evidence="1">
    <location>
        <position position="404"/>
    </location>
</feature>
<gene>
    <name evidence="1" type="ORF">Pmar_PMAR016945</name>
</gene>
<organism evidence="2">
    <name type="scientific">Perkinsus marinus (strain ATCC 50983 / TXsc)</name>
    <dbReference type="NCBI Taxonomy" id="423536"/>
    <lineage>
        <taxon>Eukaryota</taxon>
        <taxon>Sar</taxon>
        <taxon>Alveolata</taxon>
        <taxon>Perkinsozoa</taxon>
        <taxon>Perkinsea</taxon>
        <taxon>Perkinsida</taxon>
        <taxon>Perkinsidae</taxon>
        <taxon>Perkinsus</taxon>
    </lineage>
</organism>
<dbReference type="AlphaFoldDB" id="C5LF14"/>
<sequence length="404" mass="44593">MPKGKKNRPVGQKEIEALKSPTTPDCSRFLRLWVRLTEGQRHSARSLYSGLCDVSIDYIEPIVGAYRNDYVVRKLLSCIDDESALQYEELFFRGLHEGLLLHIMHQCIPVFEGDSLAILKRDLQPGGEKFVAPLCKKFVKNYERLIERGGSPSNDYVISVFLGELPPHVRSRMRKYQTSKGSRRSLMDVMNDAKTAERDLRKRATEFKDTVAVTTDRPEYKHKPFSQRHLPPKPGQAENRVACVEGSSSAVESPSDHETVGLCRASSIDDDGDDYVEDGEDPFDIFCSLGTGALIATTCGHVSANSDDTGMPARDYEGIRSDIESPSGQPYNLTRSVSIKCGDELLVSPPDAGNPVTLIRPDVATKLIKEGCARGPYSLRGTGFKLTGVTGGEAITAKTFVVMK</sequence>
<keyword evidence="2" id="KW-1185">Reference proteome</keyword>
<name>C5LF14_PERM5</name>
<dbReference type="GeneID" id="9037812"/>
<reference evidence="1 2" key="1">
    <citation type="submission" date="2008-07" db="EMBL/GenBank/DDBJ databases">
        <authorList>
            <person name="El-Sayed N."/>
            <person name="Caler E."/>
            <person name="Inman J."/>
            <person name="Amedeo P."/>
            <person name="Hass B."/>
            <person name="Wortman J."/>
        </authorList>
    </citation>
    <scope>NUCLEOTIDE SEQUENCE [LARGE SCALE GENOMIC DNA]</scope>
    <source>
        <strain evidence="2">ATCC 50983 / TXsc</strain>
    </source>
</reference>
<dbReference type="InParanoid" id="C5LF14"/>
<evidence type="ECO:0000313" key="2">
    <source>
        <dbReference type="Proteomes" id="UP000007800"/>
    </source>
</evidence>
<dbReference type="Proteomes" id="UP000007800">
    <property type="component" value="Unassembled WGS sequence"/>
</dbReference>
<accession>C5LF14</accession>
<proteinExistence type="predicted"/>
<dbReference type="OrthoDB" id="10447432at2759"/>
<dbReference type="EMBL" id="GG681403">
    <property type="protein sequence ID" value="EER04679.1"/>
    <property type="molecule type" value="Genomic_DNA"/>
</dbReference>
<protein>
    <submittedName>
        <fullName evidence="1">Uncharacterized protein</fullName>
    </submittedName>
</protein>
<evidence type="ECO:0000313" key="1">
    <source>
        <dbReference type="EMBL" id="EER04679.1"/>
    </source>
</evidence>